<name>A0ABW0RUS3_9BURK</name>
<sequence>MIIVDPVTLGDVACTRASPKWVYDRTGTLLQVPANTLAVTYDPGDLTKAPYALVEGVATNTLKYSERFATVWSTDPNAGVATENFALAPDGQMSANLIAAQLNGVSTVCGYRYQSQVLTAGDWTLSVFVGKLAASPYVLLQLATGFRVCINLDTREYFAVALPAGTITCEFLEEAAGLVRIAISGTLPAGNAVTMIGLGSSTGQLILAPAYAVGEGHLFWGAQLEQGRKATSYIPTTAAAATRAADIIAPGAGLVYSNVPITEAPYSAGTAYAKDALVYDPATYLTYQSVIAGNVGHALTETASWLPLGTVVNRKKMLDQYNNTQTTNPDEILMVLSPQAISQGLYLGNLSVDEARISVVDQVEGLVYGETTTLIESNSGSSFFNWCFKRIKRRDYFLTLKMPVYANALVTISLRKIGGVAKCGMCAIGPIDEFGPTLMGLSTEGKDYSSTTFNFDGTSSTVIRPYAKRMTCDVMVDNDQIDYLEARLFEVRQKPIVWVGGPYGSTAVYGRYESFKNVIQYATRSLMNLTIGGAV</sequence>
<evidence type="ECO:0000313" key="2">
    <source>
        <dbReference type="Proteomes" id="UP001596086"/>
    </source>
</evidence>
<gene>
    <name evidence="1" type="ORF">ACFPO9_06705</name>
</gene>
<evidence type="ECO:0000313" key="1">
    <source>
        <dbReference type="EMBL" id="MFC5548203.1"/>
    </source>
</evidence>
<accession>A0ABW0RUS3</accession>
<reference evidence="2" key="1">
    <citation type="journal article" date="2019" name="Int. J. Syst. Evol. Microbiol.">
        <title>The Global Catalogue of Microorganisms (GCM) 10K type strain sequencing project: providing services to taxonomists for standard genome sequencing and annotation.</title>
        <authorList>
            <consortium name="The Broad Institute Genomics Platform"/>
            <consortium name="The Broad Institute Genome Sequencing Center for Infectious Disease"/>
            <person name="Wu L."/>
            <person name="Ma J."/>
        </authorList>
    </citation>
    <scope>NUCLEOTIDE SEQUENCE [LARGE SCALE GENOMIC DNA]</scope>
    <source>
        <strain evidence="2">CGMCC 4.5798</strain>
    </source>
</reference>
<dbReference type="EMBL" id="JBHSMZ010000004">
    <property type="protein sequence ID" value="MFC5548203.1"/>
    <property type="molecule type" value="Genomic_DNA"/>
</dbReference>
<proteinExistence type="predicted"/>
<dbReference type="RefSeq" id="WP_379768702.1">
    <property type="nucleotide sequence ID" value="NZ_JBHSMZ010000004.1"/>
</dbReference>
<keyword evidence="2" id="KW-1185">Reference proteome</keyword>
<dbReference type="Proteomes" id="UP001596086">
    <property type="component" value="Unassembled WGS sequence"/>
</dbReference>
<protein>
    <submittedName>
        <fullName evidence="1">Uncharacterized protein</fullName>
    </submittedName>
</protein>
<organism evidence="1 2">
    <name type="scientific">Massilia aerilata</name>
    <dbReference type="NCBI Taxonomy" id="453817"/>
    <lineage>
        <taxon>Bacteria</taxon>
        <taxon>Pseudomonadati</taxon>
        <taxon>Pseudomonadota</taxon>
        <taxon>Betaproteobacteria</taxon>
        <taxon>Burkholderiales</taxon>
        <taxon>Oxalobacteraceae</taxon>
        <taxon>Telluria group</taxon>
        <taxon>Massilia</taxon>
    </lineage>
</organism>
<comment type="caution">
    <text evidence="1">The sequence shown here is derived from an EMBL/GenBank/DDBJ whole genome shotgun (WGS) entry which is preliminary data.</text>
</comment>